<dbReference type="Pfam" id="PF04116">
    <property type="entry name" value="FA_hydroxylase"/>
    <property type="match status" value="1"/>
</dbReference>
<dbReference type="STRING" id="41875.K8F325"/>
<dbReference type="RefSeq" id="XP_007514466.1">
    <property type="nucleotide sequence ID" value="XM_007514404.1"/>
</dbReference>
<keyword evidence="4 6" id="KW-1133">Transmembrane helix</keyword>
<dbReference type="GO" id="GO:0008610">
    <property type="term" value="P:lipid biosynthetic process"/>
    <property type="evidence" value="ECO:0007669"/>
    <property type="project" value="InterPro"/>
</dbReference>
<dbReference type="InterPro" id="IPR050307">
    <property type="entry name" value="Sterol_Desaturase_Related"/>
</dbReference>
<evidence type="ECO:0000256" key="4">
    <source>
        <dbReference type="ARBA" id="ARBA00022989"/>
    </source>
</evidence>
<dbReference type="KEGG" id="bpg:Bathy03g00990"/>
<dbReference type="EMBL" id="FO082276">
    <property type="protein sequence ID" value="CCO15903.1"/>
    <property type="molecule type" value="Genomic_DNA"/>
</dbReference>
<evidence type="ECO:0000259" key="7">
    <source>
        <dbReference type="Pfam" id="PF04116"/>
    </source>
</evidence>
<name>K8F325_9CHLO</name>
<accession>K8F325</accession>
<gene>
    <name evidence="8" type="ORF">Bathy03g00990</name>
</gene>
<evidence type="ECO:0000256" key="3">
    <source>
        <dbReference type="ARBA" id="ARBA00022692"/>
    </source>
</evidence>
<evidence type="ECO:0000256" key="1">
    <source>
        <dbReference type="ARBA" id="ARBA00004370"/>
    </source>
</evidence>
<sequence>MLEVPTIIGLGLGFDGSANWVNKFIVDPYLFGIKSEDFNPETHGLLRKFLVIWGFLLVMTYLFYFTFCPLTYYFLFKRKDKKTGENKANWFQREGKDQVKNEIKTSLWSIAVMTAMTAPFELLVESGKTKIYWDLNEHGGKLYAFVIAPIMFVAFSDTCIYWIHRGLHHKKLYKPLHKLHHRYKETTPFSAYAFHPIDGWLQGCPYHIFVFLFPMHHVAYFISLACVGMWTINIHDRVTWNLPFVNGAAHHTVHHTGFNYNYGQYLVFWDKLGGSYRDPFVTAPYNGTPLDKEKRFKTS</sequence>
<evidence type="ECO:0000313" key="8">
    <source>
        <dbReference type="EMBL" id="CCO15903.1"/>
    </source>
</evidence>
<dbReference type="OrthoDB" id="408954at2759"/>
<evidence type="ECO:0000256" key="2">
    <source>
        <dbReference type="ARBA" id="ARBA00009324"/>
    </source>
</evidence>
<feature type="domain" description="Fatty acid hydroxylase" evidence="7">
    <location>
        <begin position="151"/>
        <end position="274"/>
    </location>
</feature>
<comment type="similarity">
    <text evidence="2">Belongs to the sterol desaturase family.</text>
</comment>
<dbReference type="PANTHER" id="PTHR11863">
    <property type="entry name" value="STEROL DESATURASE"/>
    <property type="match status" value="1"/>
</dbReference>
<evidence type="ECO:0000256" key="6">
    <source>
        <dbReference type="SAM" id="Phobius"/>
    </source>
</evidence>
<dbReference type="eggNOG" id="KOG0872">
    <property type="taxonomic scope" value="Eukaryota"/>
</dbReference>
<dbReference type="GeneID" id="19016637"/>
<evidence type="ECO:0000313" key="9">
    <source>
        <dbReference type="Proteomes" id="UP000198341"/>
    </source>
</evidence>
<keyword evidence="9" id="KW-1185">Reference proteome</keyword>
<feature type="transmembrane region" description="Helical" evidence="6">
    <location>
        <begin position="50"/>
        <end position="75"/>
    </location>
</feature>
<protein>
    <submittedName>
        <fullName evidence="8">C-5 sterol desaturase</fullName>
    </submittedName>
</protein>
<reference evidence="8 9" key="1">
    <citation type="submission" date="2011-10" db="EMBL/GenBank/DDBJ databases">
        <authorList>
            <person name="Genoscope - CEA"/>
        </authorList>
    </citation>
    <scope>NUCLEOTIDE SEQUENCE [LARGE SCALE GENOMIC DNA]</scope>
    <source>
        <strain evidence="8 9">RCC 1105</strain>
    </source>
</reference>
<dbReference type="InterPro" id="IPR006694">
    <property type="entry name" value="Fatty_acid_hydroxylase"/>
</dbReference>
<organism evidence="8 9">
    <name type="scientific">Bathycoccus prasinos</name>
    <dbReference type="NCBI Taxonomy" id="41875"/>
    <lineage>
        <taxon>Eukaryota</taxon>
        <taxon>Viridiplantae</taxon>
        <taxon>Chlorophyta</taxon>
        <taxon>Mamiellophyceae</taxon>
        <taxon>Mamiellales</taxon>
        <taxon>Bathycoccaceae</taxon>
        <taxon>Bathycoccus</taxon>
    </lineage>
</organism>
<dbReference type="Proteomes" id="UP000198341">
    <property type="component" value="Chromosome 3"/>
</dbReference>
<dbReference type="GO" id="GO:0016020">
    <property type="term" value="C:membrane"/>
    <property type="evidence" value="ECO:0007669"/>
    <property type="project" value="UniProtKB-SubCell"/>
</dbReference>
<evidence type="ECO:0000256" key="5">
    <source>
        <dbReference type="ARBA" id="ARBA00023136"/>
    </source>
</evidence>
<dbReference type="AlphaFoldDB" id="K8F325"/>
<keyword evidence="5 6" id="KW-0472">Membrane</keyword>
<comment type="subcellular location">
    <subcellularLocation>
        <location evidence="1">Membrane</location>
    </subcellularLocation>
</comment>
<feature type="transmembrane region" description="Helical" evidence="6">
    <location>
        <begin position="142"/>
        <end position="163"/>
    </location>
</feature>
<keyword evidence="3 6" id="KW-0812">Transmembrane</keyword>
<proteinExistence type="inferred from homology"/>
<dbReference type="GO" id="GO:0005506">
    <property type="term" value="F:iron ion binding"/>
    <property type="evidence" value="ECO:0007669"/>
    <property type="project" value="InterPro"/>
</dbReference>
<dbReference type="GO" id="GO:0016491">
    <property type="term" value="F:oxidoreductase activity"/>
    <property type="evidence" value="ECO:0007669"/>
    <property type="project" value="InterPro"/>
</dbReference>